<keyword evidence="3" id="KW-1185">Reference proteome</keyword>
<proteinExistence type="predicted"/>
<keyword evidence="1" id="KW-0472">Membrane</keyword>
<evidence type="ECO:0000313" key="3">
    <source>
        <dbReference type="Proteomes" id="UP001590950"/>
    </source>
</evidence>
<keyword evidence="1" id="KW-1133">Transmembrane helix</keyword>
<organism evidence="2 3">
    <name type="scientific">Stereocaulon virgatum</name>
    <dbReference type="NCBI Taxonomy" id="373712"/>
    <lineage>
        <taxon>Eukaryota</taxon>
        <taxon>Fungi</taxon>
        <taxon>Dikarya</taxon>
        <taxon>Ascomycota</taxon>
        <taxon>Pezizomycotina</taxon>
        <taxon>Lecanoromycetes</taxon>
        <taxon>OSLEUM clade</taxon>
        <taxon>Lecanoromycetidae</taxon>
        <taxon>Lecanorales</taxon>
        <taxon>Lecanorineae</taxon>
        <taxon>Stereocaulaceae</taxon>
        <taxon>Stereocaulon</taxon>
    </lineage>
</organism>
<feature type="transmembrane region" description="Helical" evidence="1">
    <location>
        <begin position="12"/>
        <end position="32"/>
    </location>
</feature>
<protein>
    <submittedName>
        <fullName evidence="2">Uncharacterized protein</fullName>
    </submittedName>
</protein>
<evidence type="ECO:0000313" key="2">
    <source>
        <dbReference type="EMBL" id="KAL2045329.1"/>
    </source>
</evidence>
<name>A0ABR4AHT7_9LECA</name>
<evidence type="ECO:0000256" key="1">
    <source>
        <dbReference type="SAM" id="Phobius"/>
    </source>
</evidence>
<dbReference type="Proteomes" id="UP001590950">
    <property type="component" value="Unassembled WGS sequence"/>
</dbReference>
<gene>
    <name evidence="2" type="ORF">N7G274_002412</name>
</gene>
<accession>A0ABR4AHT7</accession>
<reference evidence="2 3" key="1">
    <citation type="submission" date="2024-09" db="EMBL/GenBank/DDBJ databases">
        <title>Rethinking Asexuality: The Enigmatic Case of Functional Sexual Genes in Lepraria (Stereocaulaceae).</title>
        <authorList>
            <person name="Doellman M."/>
            <person name="Sun Y."/>
            <person name="Barcenas-Pena A."/>
            <person name="Lumbsch H.T."/>
            <person name="Grewe F."/>
        </authorList>
    </citation>
    <scope>NUCLEOTIDE SEQUENCE [LARGE SCALE GENOMIC DNA]</scope>
    <source>
        <strain evidence="2 3">Mercado 3170</strain>
    </source>
</reference>
<dbReference type="EMBL" id="JBEFKJ010000007">
    <property type="protein sequence ID" value="KAL2045329.1"/>
    <property type="molecule type" value="Genomic_DNA"/>
</dbReference>
<keyword evidence="1" id="KW-0812">Transmembrane</keyword>
<sequence length="115" mass="12118">MASDSSSSGMPGWLIALVVLITIGAAVIGVYASPVGDDATKWVMAKIFKAEARAEEKALEKTGETQAEEFLKDRLKKNPMVSNDELNQVSSGLGDEAAREFGKGGLGKEIGRAFG</sequence>
<comment type="caution">
    <text evidence="2">The sequence shown here is derived from an EMBL/GenBank/DDBJ whole genome shotgun (WGS) entry which is preliminary data.</text>
</comment>